<comment type="caution">
    <text evidence="1">The sequence shown here is derived from an EMBL/GenBank/DDBJ whole genome shotgun (WGS) entry which is preliminary data.</text>
</comment>
<protein>
    <submittedName>
        <fullName evidence="1">DNA alkylation repair enzyme</fullName>
    </submittedName>
</protein>
<dbReference type="Gene3D" id="1.25.10.90">
    <property type="match status" value="1"/>
</dbReference>
<dbReference type="Pfam" id="PF08713">
    <property type="entry name" value="DNA_alkylation"/>
    <property type="match status" value="1"/>
</dbReference>
<evidence type="ECO:0000313" key="1">
    <source>
        <dbReference type="EMBL" id="KYC49268.1"/>
    </source>
</evidence>
<reference evidence="1 2" key="1">
    <citation type="journal article" date="2016" name="ISME J.">
        <title>Chasing the elusive Euryarchaeota class WSA2: genomes reveal a uniquely fastidious methyl-reducing methanogen.</title>
        <authorList>
            <person name="Nobu M.K."/>
            <person name="Narihiro T."/>
            <person name="Kuroda K."/>
            <person name="Mei R."/>
            <person name="Liu W.T."/>
        </authorList>
    </citation>
    <scope>NUCLEOTIDE SEQUENCE [LARGE SCALE GENOMIC DNA]</scope>
    <source>
        <strain evidence="1">U1lsi0528_Bin055</strain>
    </source>
</reference>
<gene>
    <name evidence="1" type="ORF">AMQ22_01681</name>
</gene>
<organism evidence="1 2">
    <name type="scientific">Candidatus Methanofastidiosum methylothiophilum</name>
    <dbReference type="NCBI Taxonomy" id="1705564"/>
    <lineage>
        <taxon>Archaea</taxon>
        <taxon>Methanobacteriati</taxon>
        <taxon>Methanobacteriota</taxon>
        <taxon>Stenosarchaea group</taxon>
        <taxon>Candidatus Methanofastidiosia</taxon>
        <taxon>Candidatus Methanofastidiosales</taxon>
        <taxon>Candidatus Methanofastidiosaceae</taxon>
        <taxon>Candidatus Methanofastidiosum</taxon>
    </lineage>
</organism>
<dbReference type="InterPro" id="IPR014825">
    <property type="entry name" value="DNA_alkylation"/>
</dbReference>
<dbReference type="PANTHER" id="PTHR41291">
    <property type="entry name" value="DNA ALKYLATION REPAIR PROTEIN"/>
    <property type="match status" value="1"/>
</dbReference>
<dbReference type="SUPFAM" id="SSF48371">
    <property type="entry name" value="ARM repeat"/>
    <property type="match status" value="1"/>
</dbReference>
<evidence type="ECO:0000313" key="2">
    <source>
        <dbReference type="Proteomes" id="UP000075398"/>
    </source>
</evidence>
<dbReference type="Proteomes" id="UP000075398">
    <property type="component" value="Unassembled WGS sequence"/>
</dbReference>
<name>A0A150IWK3_9EURY</name>
<proteinExistence type="predicted"/>
<dbReference type="EMBL" id="LNGC01000101">
    <property type="protein sequence ID" value="KYC49268.1"/>
    <property type="molecule type" value="Genomic_DNA"/>
</dbReference>
<dbReference type="PANTHER" id="PTHR41291:SF1">
    <property type="entry name" value="DNA ALKYLATION REPAIR PROTEIN"/>
    <property type="match status" value="1"/>
</dbReference>
<dbReference type="InterPro" id="IPR016024">
    <property type="entry name" value="ARM-type_fold"/>
</dbReference>
<accession>A0A150IWK3</accession>
<sequence length="228" mass="26329">MDSHSVLEKLKSISDPAVLAGMSRYGIKTDKAFGVSIPKLRALAKQIGKDQVLAQSLWELDYHETKILASMIDDPKKLTNEKMDNWVKDFESWDVCDQVCNNFFGKSPLAFDKSFEWCKRDEEFVKRAGYVLMAVLAVHDKTRADEDFFKFMPEIYNGSTDGRIYVKKAVNWALRQIGKRNLILHKKAIEYALNIQKIDSKSARWIASDALRELQNPRILERIRNKNP</sequence>
<dbReference type="AlphaFoldDB" id="A0A150IWK3"/>
<dbReference type="PATRIC" id="fig|1705409.3.peg.1763"/>
<dbReference type="CDD" id="cd06561">
    <property type="entry name" value="AlkD_like"/>
    <property type="match status" value="1"/>
</dbReference>